<dbReference type="InterPro" id="IPR012340">
    <property type="entry name" value="NA-bd_OB-fold"/>
</dbReference>
<comment type="caution">
    <text evidence="6">The sequence shown here is derived from an EMBL/GenBank/DDBJ whole genome shotgun (WGS) entry which is preliminary data.</text>
</comment>
<reference evidence="6 7" key="1">
    <citation type="journal article" date="2011" name="Genome Res.">
        <title>Phylogeny-wide analysis of social amoeba genomes highlights ancient origins for complex intercellular communication.</title>
        <authorList>
            <person name="Heidel A.J."/>
            <person name="Lawal H.M."/>
            <person name="Felder M."/>
            <person name="Schilde C."/>
            <person name="Helps N.R."/>
            <person name="Tunggal B."/>
            <person name="Rivero F."/>
            <person name="John U."/>
            <person name="Schleicher M."/>
            <person name="Eichinger L."/>
            <person name="Platzer M."/>
            <person name="Noegel A.A."/>
            <person name="Schaap P."/>
            <person name="Gloeckner G."/>
        </authorList>
    </citation>
    <scope>NUCLEOTIDE SEQUENCE [LARGE SCALE GENOMIC DNA]</scope>
    <source>
        <strain evidence="7">ATCC 26659 / Pp 5 / PN500</strain>
    </source>
</reference>
<dbReference type="GeneID" id="31359574"/>
<dbReference type="GO" id="GO:0005634">
    <property type="term" value="C:nucleus"/>
    <property type="evidence" value="ECO:0007669"/>
    <property type="project" value="TreeGrafter"/>
</dbReference>
<comment type="similarity">
    <text evidence="1">Belongs to the EIF1AD family.</text>
</comment>
<dbReference type="FunCoup" id="D3B5Z9">
    <property type="interactions" value="547"/>
</dbReference>
<organism evidence="6 7">
    <name type="scientific">Heterostelium pallidum (strain ATCC 26659 / Pp 5 / PN500)</name>
    <name type="common">Cellular slime mold</name>
    <name type="synonym">Polysphondylium pallidum</name>
    <dbReference type="NCBI Taxonomy" id="670386"/>
    <lineage>
        <taxon>Eukaryota</taxon>
        <taxon>Amoebozoa</taxon>
        <taxon>Evosea</taxon>
        <taxon>Eumycetozoa</taxon>
        <taxon>Dictyostelia</taxon>
        <taxon>Acytosteliales</taxon>
        <taxon>Acytosteliaceae</taxon>
        <taxon>Heterostelium</taxon>
    </lineage>
</organism>
<feature type="compositionally biased region" description="Acidic residues" evidence="4">
    <location>
        <begin position="146"/>
        <end position="168"/>
    </location>
</feature>
<dbReference type="SMART" id="SM00652">
    <property type="entry name" value="eIF1a"/>
    <property type="match status" value="1"/>
</dbReference>
<feature type="compositionally biased region" description="Low complexity" evidence="4">
    <location>
        <begin position="112"/>
        <end position="121"/>
    </location>
</feature>
<dbReference type="GO" id="GO:0003723">
    <property type="term" value="F:RNA binding"/>
    <property type="evidence" value="ECO:0007669"/>
    <property type="project" value="UniProtKB-KW"/>
</dbReference>
<protein>
    <recommendedName>
        <fullName evidence="5">S1-like domain-containing protein</fullName>
    </recommendedName>
</protein>
<dbReference type="OMA" id="FRKNIWV"/>
<evidence type="ECO:0000313" key="6">
    <source>
        <dbReference type="EMBL" id="EFA83297.1"/>
    </source>
</evidence>
<dbReference type="Pfam" id="PF01176">
    <property type="entry name" value="eIF-1a"/>
    <property type="match status" value="1"/>
</dbReference>
<accession>D3B5Z9</accession>
<name>D3B5Z9_HETP5</name>
<dbReference type="InterPro" id="IPR001253">
    <property type="entry name" value="TIF_eIF-1A"/>
</dbReference>
<keyword evidence="3" id="KW-0648">Protein biosynthesis</keyword>
<evidence type="ECO:0000256" key="2">
    <source>
        <dbReference type="ARBA" id="ARBA00022884"/>
    </source>
</evidence>
<dbReference type="Gene3D" id="2.40.50.140">
    <property type="entry name" value="Nucleic acid-binding proteins"/>
    <property type="match status" value="1"/>
</dbReference>
<dbReference type="SUPFAM" id="SSF50249">
    <property type="entry name" value="Nucleic acid-binding proteins"/>
    <property type="match status" value="1"/>
</dbReference>
<dbReference type="RefSeq" id="XP_020435414.1">
    <property type="nucleotide sequence ID" value="XM_020575000.1"/>
</dbReference>
<dbReference type="PANTHER" id="PTHR21641">
    <property type="entry name" value="TRANSLATION INITIATION FACTOR-RELATED"/>
    <property type="match status" value="1"/>
</dbReference>
<dbReference type="AlphaFoldDB" id="D3B5Z9"/>
<gene>
    <name evidence="6" type="ORF">PPL_04087</name>
</gene>
<keyword evidence="3" id="KW-0396">Initiation factor</keyword>
<evidence type="ECO:0000256" key="1">
    <source>
        <dbReference type="ARBA" id="ARBA00007340"/>
    </source>
</evidence>
<dbReference type="PROSITE" id="PS50832">
    <property type="entry name" value="S1_IF1_TYPE"/>
    <property type="match status" value="1"/>
</dbReference>
<dbReference type="Proteomes" id="UP000001396">
    <property type="component" value="Unassembled WGS sequence"/>
</dbReference>
<keyword evidence="2" id="KW-0694">RNA-binding</keyword>
<dbReference type="STRING" id="670386.D3B5Z9"/>
<evidence type="ECO:0000259" key="5">
    <source>
        <dbReference type="PROSITE" id="PS50832"/>
    </source>
</evidence>
<proteinExistence type="inferred from homology"/>
<evidence type="ECO:0000313" key="7">
    <source>
        <dbReference type="Proteomes" id="UP000001396"/>
    </source>
</evidence>
<dbReference type="InterPro" id="IPR039294">
    <property type="entry name" value="EIF1AD"/>
</dbReference>
<evidence type="ECO:0000256" key="3">
    <source>
        <dbReference type="PROSITE-ProRule" id="PRU00181"/>
    </source>
</evidence>
<sequence>MSHARKHVTITALNSEILPDEGQSIVKIIGLRGGNITDVQYANGSTVLAMIPSKFKGKLWIKKGAYAIIEKEDETTKKIRTSIVHLLTPDNVKYIKKSNEWPIEFTEEPNDRNQINMNQMNDDSDSDGGLDDLGFTNRNHRGVQDSDTDDDEEEEEDDDEDEEEEDTD</sequence>
<evidence type="ECO:0000256" key="4">
    <source>
        <dbReference type="SAM" id="MobiDB-lite"/>
    </source>
</evidence>
<dbReference type="InParanoid" id="D3B5Z9"/>
<feature type="region of interest" description="Disordered" evidence="4">
    <location>
        <begin position="109"/>
        <end position="168"/>
    </location>
</feature>
<feature type="domain" description="S1-like" evidence="5">
    <location>
        <begin position="20"/>
        <end position="88"/>
    </location>
</feature>
<keyword evidence="7" id="KW-1185">Reference proteome</keyword>
<dbReference type="InterPro" id="IPR006196">
    <property type="entry name" value="RNA-binding_domain_S1_IF1"/>
</dbReference>
<dbReference type="GO" id="GO:0003743">
    <property type="term" value="F:translation initiation factor activity"/>
    <property type="evidence" value="ECO:0007669"/>
    <property type="project" value="UniProtKB-UniRule"/>
</dbReference>
<dbReference type="PANTHER" id="PTHR21641:SF0">
    <property type="entry name" value="RNA-BINDING PROTEIN EIF1AD-RELATED"/>
    <property type="match status" value="1"/>
</dbReference>
<dbReference type="EMBL" id="ADBJ01000017">
    <property type="protein sequence ID" value="EFA83297.1"/>
    <property type="molecule type" value="Genomic_DNA"/>
</dbReference>